<dbReference type="EMBL" id="CP002353">
    <property type="protein sequence ID" value="ADV60764.1"/>
    <property type="molecule type" value="Genomic_DNA"/>
</dbReference>
<dbReference type="STRING" id="575540.Isop_0167"/>
<dbReference type="eggNOG" id="ENOG502ZW0Y">
    <property type="taxonomic scope" value="Bacteria"/>
</dbReference>
<dbReference type="Proteomes" id="UP000008631">
    <property type="component" value="Chromosome"/>
</dbReference>
<sequence>MSPDLTKVTVQKPPGSPASVAQHRDFPQIRGEGADPREAVVVLESQLVRTLDTALTTYRRAEIEQALADVRAFMAKN</sequence>
<dbReference type="AlphaFoldDB" id="E8R669"/>
<name>E8R669_ISOPI</name>
<proteinExistence type="predicted"/>
<evidence type="ECO:0000313" key="2">
    <source>
        <dbReference type="EMBL" id="ADV60764.1"/>
    </source>
</evidence>
<dbReference type="OrthoDB" id="288175at2"/>
<gene>
    <name evidence="2" type="ordered locus">Isop_0167</name>
</gene>
<keyword evidence="3" id="KW-1185">Reference proteome</keyword>
<dbReference type="KEGG" id="ipa:Isop_0167"/>
<organism evidence="2 3">
    <name type="scientific">Isosphaera pallida (strain ATCC 43644 / DSM 9630 / IS1B)</name>
    <dbReference type="NCBI Taxonomy" id="575540"/>
    <lineage>
        <taxon>Bacteria</taxon>
        <taxon>Pseudomonadati</taxon>
        <taxon>Planctomycetota</taxon>
        <taxon>Planctomycetia</taxon>
        <taxon>Isosphaerales</taxon>
        <taxon>Isosphaeraceae</taxon>
        <taxon>Isosphaera</taxon>
    </lineage>
</organism>
<evidence type="ECO:0000256" key="1">
    <source>
        <dbReference type="SAM" id="MobiDB-lite"/>
    </source>
</evidence>
<protein>
    <submittedName>
        <fullName evidence="2">Uncharacterized protein</fullName>
    </submittedName>
</protein>
<reference evidence="2 3" key="2">
    <citation type="journal article" date="2011" name="Stand. Genomic Sci.">
        <title>Complete genome sequence of Isosphaera pallida type strain (IS1B).</title>
        <authorList>
            <consortium name="US DOE Joint Genome Institute (JGI-PGF)"/>
            <person name="Goker M."/>
            <person name="Cleland D."/>
            <person name="Saunders E."/>
            <person name="Lapidus A."/>
            <person name="Nolan M."/>
            <person name="Lucas S."/>
            <person name="Hammon N."/>
            <person name="Deshpande S."/>
            <person name="Cheng J.F."/>
            <person name="Tapia R."/>
            <person name="Han C."/>
            <person name="Goodwin L."/>
            <person name="Pitluck S."/>
            <person name="Liolios K."/>
            <person name="Pagani I."/>
            <person name="Ivanova N."/>
            <person name="Mavromatis K."/>
            <person name="Pati A."/>
            <person name="Chen A."/>
            <person name="Palaniappan K."/>
            <person name="Land M."/>
            <person name="Hauser L."/>
            <person name="Chang Y.J."/>
            <person name="Jeffries C.D."/>
            <person name="Detter J.C."/>
            <person name="Beck B."/>
            <person name="Woyke T."/>
            <person name="Bristow J."/>
            <person name="Eisen J.A."/>
            <person name="Markowitz V."/>
            <person name="Hugenholtz P."/>
            <person name="Kyrpides N.C."/>
            <person name="Klenk H.P."/>
        </authorList>
    </citation>
    <scope>NUCLEOTIDE SEQUENCE [LARGE SCALE GENOMIC DNA]</scope>
    <source>
        <strain evidence="3">ATCC 43644 / DSM 9630 / IS1B</strain>
    </source>
</reference>
<feature type="region of interest" description="Disordered" evidence="1">
    <location>
        <begin position="1"/>
        <end position="22"/>
    </location>
</feature>
<dbReference type="RefSeq" id="WP_013563053.1">
    <property type="nucleotide sequence ID" value="NC_014962.1"/>
</dbReference>
<dbReference type="HOGENOM" id="CLU_2633337_0_0_0"/>
<reference key="1">
    <citation type="submission" date="2010-11" db="EMBL/GenBank/DDBJ databases">
        <title>The complete sequence of chromosome of Isophaera pallida ATCC 43644.</title>
        <authorList>
            <consortium name="US DOE Joint Genome Institute (JGI-PGF)"/>
            <person name="Lucas S."/>
            <person name="Copeland A."/>
            <person name="Lapidus A."/>
            <person name="Bruce D."/>
            <person name="Goodwin L."/>
            <person name="Pitluck S."/>
            <person name="Kyrpides N."/>
            <person name="Mavromatis K."/>
            <person name="Pagani I."/>
            <person name="Ivanova N."/>
            <person name="Saunders E."/>
            <person name="Brettin T."/>
            <person name="Detter J.C."/>
            <person name="Han C."/>
            <person name="Tapia R."/>
            <person name="Land M."/>
            <person name="Hauser L."/>
            <person name="Markowitz V."/>
            <person name="Cheng J.-F."/>
            <person name="Hugenholtz P."/>
            <person name="Woyke T."/>
            <person name="Wu D."/>
            <person name="Eisen J.A."/>
        </authorList>
    </citation>
    <scope>NUCLEOTIDE SEQUENCE</scope>
    <source>
        <strain>ATCC 43644</strain>
    </source>
</reference>
<evidence type="ECO:0000313" key="3">
    <source>
        <dbReference type="Proteomes" id="UP000008631"/>
    </source>
</evidence>
<accession>E8R669</accession>
<dbReference type="InParanoid" id="E8R669"/>